<dbReference type="Proteomes" id="UP000603141">
    <property type="component" value="Unassembled WGS sequence"/>
</dbReference>
<sequence>MKTRIGKPSALIGAILEAGVRAILISVCIEIALLVLAFGIGIGVWITKGFLYGIAVGIMALAVGQAFAVLIIDMTLLVDDHPQGSAQAQSDSEVLAELRRELETTAEQAAASDGDKPPI</sequence>
<evidence type="ECO:0000256" key="1">
    <source>
        <dbReference type="SAM" id="Phobius"/>
    </source>
</evidence>
<keyword evidence="1" id="KW-0812">Transmembrane</keyword>
<accession>A0A934SF41</accession>
<dbReference type="EMBL" id="JAENIJ010000088">
    <property type="protein sequence ID" value="MBK1884739.1"/>
    <property type="molecule type" value="Genomic_DNA"/>
</dbReference>
<organism evidence="2 3">
    <name type="scientific">Luteolibacter pohnpeiensis</name>
    <dbReference type="NCBI Taxonomy" id="454153"/>
    <lineage>
        <taxon>Bacteria</taxon>
        <taxon>Pseudomonadati</taxon>
        <taxon>Verrucomicrobiota</taxon>
        <taxon>Verrucomicrobiia</taxon>
        <taxon>Verrucomicrobiales</taxon>
        <taxon>Verrucomicrobiaceae</taxon>
        <taxon>Luteolibacter</taxon>
    </lineage>
</organism>
<feature type="transmembrane region" description="Helical" evidence="1">
    <location>
        <begin position="50"/>
        <end position="72"/>
    </location>
</feature>
<dbReference type="RefSeq" id="WP_200274206.1">
    <property type="nucleotide sequence ID" value="NZ_JAENIJ010000088.1"/>
</dbReference>
<name>A0A934SF41_9BACT</name>
<gene>
    <name evidence="2" type="ORF">JIN85_20170</name>
</gene>
<proteinExistence type="predicted"/>
<reference evidence="2" key="1">
    <citation type="submission" date="2021-01" db="EMBL/GenBank/DDBJ databases">
        <title>Modified the classification status of verrucomicrobia.</title>
        <authorList>
            <person name="Feng X."/>
        </authorList>
    </citation>
    <scope>NUCLEOTIDE SEQUENCE</scope>
    <source>
        <strain evidence="2">KCTC 22041</strain>
    </source>
</reference>
<feature type="transmembrane region" description="Helical" evidence="1">
    <location>
        <begin position="20"/>
        <end position="44"/>
    </location>
</feature>
<comment type="caution">
    <text evidence="2">The sequence shown here is derived from an EMBL/GenBank/DDBJ whole genome shotgun (WGS) entry which is preliminary data.</text>
</comment>
<dbReference type="AlphaFoldDB" id="A0A934SF41"/>
<protein>
    <submittedName>
        <fullName evidence="2">Uncharacterized protein</fullName>
    </submittedName>
</protein>
<keyword evidence="1" id="KW-0472">Membrane</keyword>
<keyword evidence="1" id="KW-1133">Transmembrane helix</keyword>
<evidence type="ECO:0000313" key="2">
    <source>
        <dbReference type="EMBL" id="MBK1884739.1"/>
    </source>
</evidence>
<evidence type="ECO:0000313" key="3">
    <source>
        <dbReference type="Proteomes" id="UP000603141"/>
    </source>
</evidence>
<keyword evidence="3" id="KW-1185">Reference proteome</keyword>